<feature type="binding site" evidence="15">
    <location>
        <position position="470"/>
    </location>
    <ligand>
        <name>Mg(2+)</name>
        <dbReference type="ChEBI" id="CHEBI:18420"/>
        <note>shared with alpha subunit</note>
    </ligand>
</feature>
<dbReference type="Pfam" id="PF17759">
    <property type="entry name" value="tRNA_synthFbeta"/>
    <property type="match status" value="1"/>
</dbReference>
<dbReference type="InterPro" id="IPR009061">
    <property type="entry name" value="DNA-bd_dom_put_sf"/>
</dbReference>
<dbReference type="RefSeq" id="WP_310421340.1">
    <property type="nucleotide sequence ID" value="NZ_JAVDYC010000001.1"/>
</dbReference>
<dbReference type="SMART" id="SM00896">
    <property type="entry name" value="FDX-ACB"/>
    <property type="match status" value="1"/>
</dbReference>
<keyword evidence="11 16" id="KW-0694">RNA-binding</keyword>
<keyword evidence="4 15" id="KW-0963">Cytoplasm</keyword>
<dbReference type="InterPro" id="IPR036690">
    <property type="entry name" value="Fdx_antiC-bd_sf"/>
</dbReference>
<dbReference type="Pfam" id="PF01588">
    <property type="entry name" value="tRNA_bind"/>
    <property type="match status" value="1"/>
</dbReference>
<feature type="binding site" evidence="15">
    <location>
        <position position="474"/>
    </location>
    <ligand>
        <name>Mg(2+)</name>
        <dbReference type="ChEBI" id="CHEBI:18420"/>
        <note>shared with alpha subunit</note>
    </ligand>
</feature>
<dbReference type="Pfam" id="PF03483">
    <property type="entry name" value="B3_4"/>
    <property type="match status" value="1"/>
</dbReference>
<dbReference type="SMART" id="SM00874">
    <property type="entry name" value="B5"/>
    <property type="match status" value="1"/>
</dbReference>
<dbReference type="InterPro" id="IPR012340">
    <property type="entry name" value="NA-bd_OB-fold"/>
</dbReference>
<evidence type="ECO:0000256" key="5">
    <source>
        <dbReference type="ARBA" id="ARBA00022555"/>
    </source>
</evidence>
<feature type="binding site" evidence="15">
    <location>
        <position position="464"/>
    </location>
    <ligand>
        <name>Mg(2+)</name>
        <dbReference type="ChEBI" id="CHEBI:18420"/>
        <note>shared with alpha subunit</note>
    </ligand>
</feature>
<dbReference type="InterPro" id="IPR005146">
    <property type="entry name" value="B3/B4_tRNA-bd"/>
</dbReference>
<keyword evidence="13 15" id="KW-0030">Aminoacyl-tRNA synthetase</keyword>
<evidence type="ECO:0000313" key="20">
    <source>
        <dbReference type="EMBL" id="MDR7326093.1"/>
    </source>
</evidence>
<keyword evidence="7 15" id="KW-0479">Metal-binding</keyword>
<evidence type="ECO:0000256" key="4">
    <source>
        <dbReference type="ARBA" id="ARBA00022490"/>
    </source>
</evidence>
<evidence type="ECO:0000256" key="6">
    <source>
        <dbReference type="ARBA" id="ARBA00022598"/>
    </source>
</evidence>
<evidence type="ECO:0000259" key="17">
    <source>
        <dbReference type="PROSITE" id="PS50886"/>
    </source>
</evidence>
<dbReference type="InterPro" id="IPR045060">
    <property type="entry name" value="Phe-tRNA-ligase_IIc_bsu"/>
</dbReference>
<dbReference type="FunFam" id="3.30.930.10:FF:000130">
    <property type="entry name" value="Phenylalanine--tRNA ligase beta subunit"/>
    <property type="match status" value="1"/>
</dbReference>
<evidence type="ECO:0000256" key="11">
    <source>
        <dbReference type="ARBA" id="ARBA00022884"/>
    </source>
</evidence>
<dbReference type="InterPro" id="IPR041616">
    <property type="entry name" value="PheRS_beta_core"/>
</dbReference>
<evidence type="ECO:0000256" key="9">
    <source>
        <dbReference type="ARBA" id="ARBA00022840"/>
    </source>
</evidence>
<dbReference type="Proteomes" id="UP001183629">
    <property type="component" value="Unassembled WGS sequence"/>
</dbReference>
<keyword evidence="10 15" id="KW-0460">Magnesium</keyword>
<dbReference type="EC" id="6.1.1.20" evidence="15"/>
<comment type="subunit">
    <text evidence="3 15">Tetramer of two alpha and two beta subunits.</text>
</comment>
<dbReference type="InterPro" id="IPR004532">
    <property type="entry name" value="Phe-tRNA-ligase_IIc_bsu_bact"/>
</dbReference>
<evidence type="ECO:0000256" key="13">
    <source>
        <dbReference type="ARBA" id="ARBA00023146"/>
    </source>
</evidence>
<dbReference type="SUPFAM" id="SSF56037">
    <property type="entry name" value="PheT/TilS domain"/>
    <property type="match status" value="1"/>
</dbReference>
<dbReference type="CDD" id="cd00769">
    <property type="entry name" value="PheRS_beta_core"/>
    <property type="match status" value="1"/>
</dbReference>
<dbReference type="Gene3D" id="3.30.56.10">
    <property type="match status" value="2"/>
</dbReference>
<dbReference type="SMART" id="SM00873">
    <property type="entry name" value="B3_4"/>
    <property type="match status" value="1"/>
</dbReference>
<dbReference type="Gene3D" id="3.50.40.10">
    <property type="entry name" value="Phenylalanyl-trna Synthetase, Chain B, domain 3"/>
    <property type="match status" value="1"/>
</dbReference>
<dbReference type="CDD" id="cd02796">
    <property type="entry name" value="tRNA_bind_bactPheRS"/>
    <property type="match status" value="1"/>
</dbReference>
<evidence type="ECO:0000256" key="7">
    <source>
        <dbReference type="ARBA" id="ARBA00022723"/>
    </source>
</evidence>
<dbReference type="InterPro" id="IPR002547">
    <property type="entry name" value="tRNA-bd_dom"/>
</dbReference>
<protein>
    <recommendedName>
        <fullName evidence="15">Phenylalanine--tRNA ligase beta subunit</fullName>
        <ecNumber evidence="15">6.1.1.20</ecNumber>
    </recommendedName>
    <alternativeName>
        <fullName evidence="15">Phenylalanyl-tRNA synthetase beta subunit</fullName>
        <shortName evidence="15">PheRS</shortName>
    </alternativeName>
</protein>
<dbReference type="GO" id="GO:0006432">
    <property type="term" value="P:phenylalanyl-tRNA aminoacylation"/>
    <property type="evidence" value="ECO:0007669"/>
    <property type="project" value="UniProtKB-UniRule"/>
</dbReference>
<dbReference type="InterPro" id="IPR033714">
    <property type="entry name" value="tRNA_bind_bactPheRS"/>
</dbReference>
<keyword evidence="6 15" id="KW-0436">Ligase</keyword>
<dbReference type="InterPro" id="IPR045864">
    <property type="entry name" value="aa-tRNA-synth_II/BPL/LPL"/>
</dbReference>
<evidence type="ECO:0000256" key="15">
    <source>
        <dbReference type="HAMAP-Rule" id="MF_00283"/>
    </source>
</evidence>
<dbReference type="Pfam" id="PF03484">
    <property type="entry name" value="B5"/>
    <property type="match status" value="1"/>
</dbReference>
<evidence type="ECO:0000256" key="12">
    <source>
        <dbReference type="ARBA" id="ARBA00022917"/>
    </source>
</evidence>
<gene>
    <name evidence="15" type="primary">pheT</name>
    <name evidence="20" type="ORF">J2S44_006343</name>
</gene>
<evidence type="ECO:0000259" key="19">
    <source>
        <dbReference type="PROSITE" id="PS51483"/>
    </source>
</evidence>
<feature type="domain" description="TRNA-binding" evidence="17">
    <location>
        <begin position="42"/>
        <end position="152"/>
    </location>
</feature>
<dbReference type="InterPro" id="IPR020825">
    <property type="entry name" value="Phe-tRNA_synthase-like_B3/B4"/>
</dbReference>
<feature type="binding site" evidence="15">
    <location>
        <position position="473"/>
    </location>
    <ligand>
        <name>Mg(2+)</name>
        <dbReference type="ChEBI" id="CHEBI:18420"/>
        <note>shared with alpha subunit</note>
    </ligand>
</feature>
<comment type="subcellular location">
    <subcellularLocation>
        <location evidence="1 15">Cytoplasm</location>
    </subcellularLocation>
</comment>
<dbReference type="PROSITE" id="PS51447">
    <property type="entry name" value="FDX_ACB"/>
    <property type="match status" value="1"/>
</dbReference>
<evidence type="ECO:0000256" key="3">
    <source>
        <dbReference type="ARBA" id="ARBA00011209"/>
    </source>
</evidence>
<evidence type="ECO:0000256" key="10">
    <source>
        <dbReference type="ARBA" id="ARBA00022842"/>
    </source>
</evidence>
<dbReference type="NCBIfam" id="TIGR00472">
    <property type="entry name" value="pheT_bact"/>
    <property type="match status" value="1"/>
</dbReference>
<dbReference type="GO" id="GO:0000049">
    <property type="term" value="F:tRNA binding"/>
    <property type="evidence" value="ECO:0007669"/>
    <property type="project" value="UniProtKB-UniRule"/>
</dbReference>
<dbReference type="GO" id="GO:0005524">
    <property type="term" value="F:ATP binding"/>
    <property type="evidence" value="ECO:0007669"/>
    <property type="project" value="UniProtKB-UniRule"/>
</dbReference>
<evidence type="ECO:0000256" key="2">
    <source>
        <dbReference type="ARBA" id="ARBA00008653"/>
    </source>
</evidence>
<sequence length="832" mass="87114">MRIGVSWLREHVDLPVGITGVDVEQALVSLGIEVDSVVDQAATVTGSLVVGRVLTIEELTGFKKPIRFCTVDVGNEAPQEIVCGARNFAVGDLVVVILPGGELPGGFKIGARKTYGRMSAGMICSAAELGLSDDHDGIIVLSGEHVPGTDARPLVGLDDIILELEITPDRGYALSVRGLARELSHALKVPFRDAGLADAPAGTADAPWAVTVDDQAGCDRFSARLVNGIDPAAPSPDFITRRLAVAGVRSIGLAVDITNYVMLELGQPMHAFDADRLAGPLVVRRAVPGEKITTLDGVARVLDAEDMVICDTGLPGAGAGGVPISLAAVMGGETSEVQPTTTNVLFEAAHWDAVMVGRTARRHKLFSEAAKRWERGVDPALTLVALQRAVSLLLEHGGGTASASILDLDHRRPAASISLDATLPARRIGVDYSREQVVDLLQQVGCAVEGAEVLTVTPPSWRPDLTDPADLIEEVVRLDGYDVVPSRLPVAPAGNGLTASQTRRRSVARALAENGYVEVLNYPFMSPSVFDAFGMPSSDNRRSTVRLANPLSEEEPLLRSTLLPPLLTTLRRNIGRGTRDLALYEIGAVFHPRPGAGSPPVMGVDERPGDDDLFAADATLPKQPWHVAVVLAGEISPSGWWGAGRAASWADAVEAARTVLSAAGIPAASITVAAGDEAPWHPGRCAAISVDGTIVGFAGELHPAAVSALELPRRTCAMELNLTALPDAPVVQDKPLSTYPPALIDVALVVPSDVPAAAVEATLAGAAGPLLEAVRLFDVYESESLGSGKKSLAFKLTFRAPDRTLTVEEAVTARDTAVAAAASEFGATLRGA</sequence>
<dbReference type="PANTHER" id="PTHR10947:SF0">
    <property type="entry name" value="PHENYLALANINE--TRNA LIGASE BETA SUBUNIT"/>
    <property type="match status" value="1"/>
</dbReference>
<dbReference type="EMBL" id="JAVDYC010000001">
    <property type="protein sequence ID" value="MDR7326093.1"/>
    <property type="molecule type" value="Genomic_DNA"/>
</dbReference>
<dbReference type="SUPFAM" id="SSF46955">
    <property type="entry name" value="Putative DNA-binding domain"/>
    <property type="match status" value="1"/>
</dbReference>
<feature type="domain" description="B5" evidence="19">
    <location>
        <begin position="412"/>
        <end position="486"/>
    </location>
</feature>
<dbReference type="Pfam" id="PF03147">
    <property type="entry name" value="FDX-ACB"/>
    <property type="match status" value="1"/>
</dbReference>
<accession>A0AAE3ZXU3</accession>
<evidence type="ECO:0000256" key="14">
    <source>
        <dbReference type="ARBA" id="ARBA00049255"/>
    </source>
</evidence>
<feature type="domain" description="FDX-ACB" evidence="18">
    <location>
        <begin position="737"/>
        <end position="830"/>
    </location>
</feature>
<comment type="cofactor">
    <cofactor evidence="15">
        <name>Mg(2+)</name>
        <dbReference type="ChEBI" id="CHEBI:18420"/>
    </cofactor>
    <text evidence="15">Binds 2 magnesium ions per tetramer.</text>
</comment>
<dbReference type="SUPFAM" id="SSF55681">
    <property type="entry name" value="Class II aaRS and biotin synthetases"/>
    <property type="match status" value="1"/>
</dbReference>
<dbReference type="InterPro" id="IPR005147">
    <property type="entry name" value="tRNA_synthase_B5-dom"/>
</dbReference>
<keyword evidence="9 15" id="KW-0067">ATP-binding</keyword>
<organism evidence="20 21">
    <name type="scientific">Catenuloplanes niger</name>
    <dbReference type="NCBI Taxonomy" id="587534"/>
    <lineage>
        <taxon>Bacteria</taxon>
        <taxon>Bacillati</taxon>
        <taxon>Actinomycetota</taxon>
        <taxon>Actinomycetes</taxon>
        <taxon>Micromonosporales</taxon>
        <taxon>Micromonosporaceae</taxon>
        <taxon>Catenuloplanes</taxon>
    </lineage>
</organism>
<dbReference type="Gene3D" id="2.40.50.140">
    <property type="entry name" value="Nucleic acid-binding proteins"/>
    <property type="match status" value="1"/>
</dbReference>
<dbReference type="Gene3D" id="3.30.70.380">
    <property type="entry name" value="Ferrodoxin-fold anticodon-binding domain"/>
    <property type="match status" value="1"/>
</dbReference>
<keyword evidence="8 15" id="KW-0547">Nucleotide-binding</keyword>
<comment type="caution">
    <text evidence="20">The sequence shown here is derived from an EMBL/GenBank/DDBJ whole genome shotgun (WGS) entry which is preliminary data.</text>
</comment>
<dbReference type="Gene3D" id="3.30.930.10">
    <property type="entry name" value="Bira Bifunctional Protein, Domain 2"/>
    <property type="match status" value="1"/>
</dbReference>
<dbReference type="SUPFAM" id="SSF50249">
    <property type="entry name" value="Nucleic acid-binding proteins"/>
    <property type="match status" value="1"/>
</dbReference>
<dbReference type="InterPro" id="IPR005121">
    <property type="entry name" value="Fdx_antiC-bd"/>
</dbReference>
<dbReference type="GO" id="GO:0000287">
    <property type="term" value="F:magnesium ion binding"/>
    <property type="evidence" value="ECO:0007669"/>
    <property type="project" value="UniProtKB-UniRule"/>
</dbReference>
<comment type="similarity">
    <text evidence="2 15">Belongs to the phenylalanyl-tRNA synthetase beta subunit family. Type 1 subfamily.</text>
</comment>
<keyword evidence="5 16" id="KW-0820">tRNA-binding</keyword>
<dbReference type="GO" id="GO:0004826">
    <property type="term" value="F:phenylalanine-tRNA ligase activity"/>
    <property type="evidence" value="ECO:0007669"/>
    <property type="project" value="UniProtKB-UniRule"/>
</dbReference>
<dbReference type="FunFam" id="3.30.70.380:FF:000001">
    <property type="entry name" value="Phenylalanine--tRNA ligase beta subunit"/>
    <property type="match status" value="1"/>
</dbReference>
<name>A0AAE3ZXU3_9ACTN</name>
<keyword evidence="12 15" id="KW-0648">Protein biosynthesis</keyword>
<dbReference type="HAMAP" id="MF_00283">
    <property type="entry name" value="Phe_tRNA_synth_beta1"/>
    <property type="match status" value="1"/>
</dbReference>
<dbReference type="PROSITE" id="PS50886">
    <property type="entry name" value="TRBD"/>
    <property type="match status" value="1"/>
</dbReference>
<dbReference type="SUPFAM" id="SSF54991">
    <property type="entry name" value="Anticodon-binding domain of PheRS"/>
    <property type="match status" value="1"/>
</dbReference>
<dbReference type="PANTHER" id="PTHR10947">
    <property type="entry name" value="PHENYLALANYL-TRNA SYNTHETASE BETA CHAIN AND LEUCINE-RICH REPEAT-CONTAINING PROTEIN 47"/>
    <property type="match status" value="1"/>
</dbReference>
<comment type="catalytic activity">
    <reaction evidence="14 15">
        <text>tRNA(Phe) + L-phenylalanine + ATP = L-phenylalanyl-tRNA(Phe) + AMP + diphosphate + H(+)</text>
        <dbReference type="Rhea" id="RHEA:19413"/>
        <dbReference type="Rhea" id="RHEA-COMP:9668"/>
        <dbReference type="Rhea" id="RHEA-COMP:9699"/>
        <dbReference type="ChEBI" id="CHEBI:15378"/>
        <dbReference type="ChEBI" id="CHEBI:30616"/>
        <dbReference type="ChEBI" id="CHEBI:33019"/>
        <dbReference type="ChEBI" id="CHEBI:58095"/>
        <dbReference type="ChEBI" id="CHEBI:78442"/>
        <dbReference type="ChEBI" id="CHEBI:78531"/>
        <dbReference type="ChEBI" id="CHEBI:456215"/>
        <dbReference type="EC" id="6.1.1.20"/>
    </reaction>
</comment>
<evidence type="ECO:0000256" key="1">
    <source>
        <dbReference type="ARBA" id="ARBA00004496"/>
    </source>
</evidence>
<evidence type="ECO:0000313" key="21">
    <source>
        <dbReference type="Proteomes" id="UP001183629"/>
    </source>
</evidence>
<dbReference type="PROSITE" id="PS51483">
    <property type="entry name" value="B5"/>
    <property type="match status" value="1"/>
</dbReference>
<proteinExistence type="inferred from homology"/>
<evidence type="ECO:0000256" key="16">
    <source>
        <dbReference type="PROSITE-ProRule" id="PRU00209"/>
    </source>
</evidence>
<keyword evidence="21" id="KW-1185">Reference proteome</keyword>
<evidence type="ECO:0000256" key="8">
    <source>
        <dbReference type="ARBA" id="ARBA00022741"/>
    </source>
</evidence>
<dbReference type="GO" id="GO:0009328">
    <property type="term" value="C:phenylalanine-tRNA ligase complex"/>
    <property type="evidence" value="ECO:0007669"/>
    <property type="project" value="TreeGrafter"/>
</dbReference>
<dbReference type="FunFam" id="2.40.50.140:FF:000045">
    <property type="entry name" value="Phenylalanine--tRNA ligase beta subunit"/>
    <property type="match status" value="1"/>
</dbReference>
<dbReference type="AlphaFoldDB" id="A0AAE3ZXU3"/>
<reference evidence="20 21" key="1">
    <citation type="submission" date="2023-07" db="EMBL/GenBank/DDBJ databases">
        <title>Sequencing the genomes of 1000 actinobacteria strains.</title>
        <authorList>
            <person name="Klenk H.-P."/>
        </authorList>
    </citation>
    <scope>NUCLEOTIDE SEQUENCE [LARGE SCALE GENOMIC DNA]</scope>
    <source>
        <strain evidence="20 21">DSM 44711</strain>
    </source>
</reference>
<evidence type="ECO:0000259" key="18">
    <source>
        <dbReference type="PROSITE" id="PS51447"/>
    </source>
</evidence>